<keyword evidence="4" id="KW-0319">Glycerol metabolism</keyword>
<dbReference type="AlphaFoldDB" id="A0A154MTB2"/>
<dbReference type="GO" id="GO:0009331">
    <property type="term" value="C:glycerol-3-phosphate dehydrogenase (FAD) complex"/>
    <property type="evidence" value="ECO:0007669"/>
    <property type="project" value="UniProtKB-UniRule"/>
</dbReference>
<evidence type="ECO:0000256" key="4">
    <source>
        <dbReference type="ARBA" id="ARBA00022798"/>
    </source>
</evidence>
<dbReference type="Proteomes" id="UP000076321">
    <property type="component" value="Unassembled WGS sequence"/>
</dbReference>
<dbReference type="GO" id="GO:0046168">
    <property type="term" value="P:glycerol-3-phosphate catabolic process"/>
    <property type="evidence" value="ECO:0007669"/>
    <property type="project" value="TreeGrafter"/>
</dbReference>
<evidence type="ECO:0000256" key="7">
    <source>
        <dbReference type="RuleBase" id="RU361217"/>
    </source>
</evidence>
<dbReference type="Pfam" id="PF01266">
    <property type="entry name" value="DAO"/>
    <property type="match status" value="1"/>
</dbReference>
<evidence type="ECO:0000256" key="5">
    <source>
        <dbReference type="ARBA" id="ARBA00022827"/>
    </source>
</evidence>
<evidence type="ECO:0000256" key="2">
    <source>
        <dbReference type="ARBA" id="ARBA00007330"/>
    </source>
</evidence>
<keyword evidence="5" id="KW-0274">FAD</keyword>
<feature type="domain" description="FAD dependent oxidoreductase" evidence="8">
    <location>
        <begin position="25"/>
        <end position="396"/>
    </location>
</feature>
<reference evidence="10 12" key="1">
    <citation type="submission" date="2015-12" db="EMBL/GenBank/DDBJ databases">
        <title>Amycolatopsis regifaucium genome sequencing and assembly.</title>
        <authorList>
            <person name="Mayilraj S."/>
        </authorList>
    </citation>
    <scope>NUCLEOTIDE SEQUENCE [LARGE SCALE GENOMIC DNA]</scope>
    <source>
        <strain evidence="10 12">GY080</strain>
    </source>
</reference>
<accession>A0A154MTB2</accession>
<dbReference type="OrthoDB" id="9766796at2"/>
<keyword evidence="3 7" id="KW-0285">Flavoprotein</keyword>
<dbReference type="PANTHER" id="PTHR11985:SF35">
    <property type="entry name" value="ANAEROBIC GLYCEROL-3-PHOSPHATE DEHYDROGENASE SUBUNIT A"/>
    <property type="match status" value="1"/>
</dbReference>
<comment type="similarity">
    <text evidence="2 7">Belongs to the FAD-dependent glycerol-3-phosphate dehydrogenase family.</text>
</comment>
<dbReference type="InterPro" id="IPR031656">
    <property type="entry name" value="DAO_C"/>
</dbReference>
<dbReference type="InterPro" id="IPR038299">
    <property type="entry name" value="DAO_C_sf"/>
</dbReference>
<comment type="catalytic activity">
    <reaction evidence="7">
        <text>a quinone + sn-glycerol 3-phosphate = dihydroxyacetone phosphate + a quinol</text>
        <dbReference type="Rhea" id="RHEA:18977"/>
        <dbReference type="ChEBI" id="CHEBI:24646"/>
        <dbReference type="ChEBI" id="CHEBI:57597"/>
        <dbReference type="ChEBI" id="CHEBI:57642"/>
        <dbReference type="ChEBI" id="CHEBI:132124"/>
        <dbReference type="EC" id="1.1.5.3"/>
    </reaction>
</comment>
<evidence type="ECO:0000313" key="12">
    <source>
        <dbReference type="Proteomes" id="UP000076321"/>
    </source>
</evidence>
<evidence type="ECO:0000256" key="3">
    <source>
        <dbReference type="ARBA" id="ARBA00022630"/>
    </source>
</evidence>
<comment type="cofactor">
    <cofactor evidence="1 7">
        <name>FAD</name>
        <dbReference type="ChEBI" id="CHEBI:57692"/>
    </cofactor>
</comment>
<evidence type="ECO:0000259" key="8">
    <source>
        <dbReference type="Pfam" id="PF01266"/>
    </source>
</evidence>
<dbReference type="EC" id="1.1.5.3" evidence="7"/>
<dbReference type="InterPro" id="IPR006076">
    <property type="entry name" value="FAD-dep_OxRdtase"/>
</dbReference>
<dbReference type="RefSeq" id="WP_061984691.1">
    <property type="nucleotide sequence ID" value="NZ_FOPQ01000010.1"/>
</dbReference>
<dbReference type="Gene3D" id="3.50.50.60">
    <property type="entry name" value="FAD/NAD(P)-binding domain"/>
    <property type="match status" value="1"/>
</dbReference>
<proteinExistence type="inferred from homology"/>
<dbReference type="SUPFAM" id="SSF51905">
    <property type="entry name" value="FAD/NAD(P)-binding domain"/>
    <property type="match status" value="1"/>
</dbReference>
<dbReference type="PROSITE" id="PS00977">
    <property type="entry name" value="FAD_G3PDH_1"/>
    <property type="match status" value="1"/>
</dbReference>
<reference evidence="11 13" key="2">
    <citation type="submission" date="2016-11" db="EMBL/GenBank/DDBJ databases">
        <title>Genome sequencing of Amycolatopsis regifaucium.</title>
        <authorList>
            <person name="Mayilraj S."/>
            <person name="Kaur N."/>
        </authorList>
    </citation>
    <scope>NUCLEOTIDE SEQUENCE [LARGE SCALE GENOMIC DNA]</scope>
    <source>
        <strain evidence="11 13">GY080</strain>
    </source>
</reference>
<gene>
    <name evidence="11" type="ORF">ATP06_0212820</name>
    <name evidence="10" type="ORF">AVL48_22060</name>
</gene>
<dbReference type="GO" id="GO:0006071">
    <property type="term" value="P:glycerol metabolic process"/>
    <property type="evidence" value="ECO:0007669"/>
    <property type="project" value="UniProtKB-KW"/>
</dbReference>
<dbReference type="InterPro" id="IPR036188">
    <property type="entry name" value="FAD/NAD-bd_sf"/>
</dbReference>
<keyword evidence="13" id="KW-1185">Reference proteome</keyword>
<dbReference type="Gene3D" id="3.30.9.10">
    <property type="entry name" value="D-Amino Acid Oxidase, subunit A, domain 2"/>
    <property type="match status" value="1"/>
</dbReference>
<evidence type="ECO:0000313" key="11">
    <source>
        <dbReference type="EMBL" id="OKA08174.1"/>
    </source>
</evidence>
<dbReference type="PRINTS" id="PR01001">
    <property type="entry name" value="FADG3PDH"/>
</dbReference>
<dbReference type="EMBL" id="LOBU02000012">
    <property type="protein sequence ID" value="OKA08174.1"/>
    <property type="molecule type" value="Genomic_DNA"/>
</dbReference>
<name>A0A154MTB2_9PSEU</name>
<dbReference type="PROSITE" id="PS00978">
    <property type="entry name" value="FAD_G3PDH_2"/>
    <property type="match status" value="1"/>
</dbReference>
<dbReference type="InterPro" id="IPR000447">
    <property type="entry name" value="G3P_DH_FAD-dep"/>
</dbReference>
<dbReference type="GO" id="GO:0004368">
    <property type="term" value="F:glycerol-3-phosphate dehydrogenase (quinone) activity"/>
    <property type="evidence" value="ECO:0007669"/>
    <property type="project" value="UniProtKB-EC"/>
</dbReference>
<protein>
    <recommendedName>
        <fullName evidence="7">Glycerol-3-phosphate dehydrogenase</fullName>
        <ecNumber evidence="7">1.1.5.3</ecNumber>
    </recommendedName>
</protein>
<evidence type="ECO:0000313" key="13">
    <source>
        <dbReference type="Proteomes" id="UP000186883"/>
    </source>
</evidence>
<dbReference type="Gene3D" id="1.10.8.870">
    <property type="entry name" value="Alpha-glycerophosphate oxidase, cap domain"/>
    <property type="match status" value="1"/>
</dbReference>
<dbReference type="Proteomes" id="UP000186883">
    <property type="component" value="Unassembled WGS sequence"/>
</dbReference>
<evidence type="ECO:0000256" key="1">
    <source>
        <dbReference type="ARBA" id="ARBA00001974"/>
    </source>
</evidence>
<dbReference type="PANTHER" id="PTHR11985">
    <property type="entry name" value="GLYCEROL-3-PHOSPHATE DEHYDROGENASE"/>
    <property type="match status" value="1"/>
</dbReference>
<keyword evidence="6 7" id="KW-0560">Oxidoreductase</keyword>
<sequence>MTPGSLNARRRERELAALAGGERVDLAVVGGGVTGAGIALDAAARGLSVALVEAYDLAYGTSRWSSKLVHGGLRYLAKGDLALAHESAVERGILMTRTAPHLTRAIPQLFPMYRKTSRGQQAFIMTGLVAGDGLRRAAGTPASVLPRPRSIPAAEALALAPGLSPQGLRGALLAYDGALTDDARLVVSLARTAASRGAKILTRVEALRLDAGSVLARDRLTGGELEIHAGQVINATGVWAGELAESVRLRPSRGSHLILASGAARIGATSVNVPVPGENNRFVFLLPQPDGRVFVGVTDEPIDGPIPRIPSVPESDVDFLLEVASTAFTRPLTRDDVDGSFAGLRPLVEGDGGLGSKHSLPLRARRRSADLSRKHAVVTGADGVLTVVGGKLTTYRKMAEDAVDAALKRSGLHAGPSTTSRLPLLGAAPRSRLSTVDAPARLVAKYGTEAPRIAALGEVDPELGLPLSAGTEISAAEVVWAVRHEGALDVEDVLERRTRLGLITADADAVRPHVRELVDKSLAGLS</sequence>
<evidence type="ECO:0000256" key="6">
    <source>
        <dbReference type="ARBA" id="ARBA00023002"/>
    </source>
</evidence>
<dbReference type="EMBL" id="LQCI01000003">
    <property type="protein sequence ID" value="KZB87340.1"/>
    <property type="molecule type" value="Genomic_DNA"/>
</dbReference>
<dbReference type="Pfam" id="PF16901">
    <property type="entry name" value="DAO_C"/>
    <property type="match status" value="1"/>
</dbReference>
<evidence type="ECO:0000259" key="9">
    <source>
        <dbReference type="Pfam" id="PF16901"/>
    </source>
</evidence>
<organism evidence="10 12">
    <name type="scientific">Amycolatopsis regifaucium</name>
    <dbReference type="NCBI Taxonomy" id="546365"/>
    <lineage>
        <taxon>Bacteria</taxon>
        <taxon>Bacillati</taxon>
        <taxon>Actinomycetota</taxon>
        <taxon>Actinomycetes</taxon>
        <taxon>Pseudonocardiales</taxon>
        <taxon>Pseudonocardiaceae</taxon>
        <taxon>Amycolatopsis</taxon>
    </lineage>
</organism>
<feature type="domain" description="Alpha-glycerophosphate oxidase C-terminal" evidence="9">
    <location>
        <begin position="418"/>
        <end position="522"/>
    </location>
</feature>
<comment type="caution">
    <text evidence="10">The sequence shown here is derived from an EMBL/GenBank/DDBJ whole genome shotgun (WGS) entry which is preliminary data.</text>
</comment>
<evidence type="ECO:0000313" key="10">
    <source>
        <dbReference type="EMBL" id="KZB87340.1"/>
    </source>
</evidence>